<name>K1SGP0_9ZZZZ</name>
<accession>K1SGP0</accession>
<dbReference type="PANTHER" id="PTHR30345:SF0">
    <property type="entry name" value="DNA DAMAGE-REPAIR_TOLERATION PROTEIN DRT102"/>
    <property type="match status" value="1"/>
</dbReference>
<dbReference type="GO" id="GO:0004751">
    <property type="term" value="F:ribose-5-phosphate isomerase activity"/>
    <property type="evidence" value="ECO:0007669"/>
    <property type="project" value="TreeGrafter"/>
</dbReference>
<keyword evidence="1 2" id="KW-0413">Isomerase</keyword>
<gene>
    <name evidence="2" type="ORF">OBE_12863</name>
</gene>
<dbReference type="NCBIfam" id="TIGR00689">
    <property type="entry name" value="rpiB_lacA_lacB"/>
    <property type="match status" value="1"/>
</dbReference>
<dbReference type="NCBIfam" id="NF004051">
    <property type="entry name" value="PRK05571.1"/>
    <property type="match status" value="1"/>
</dbReference>
<dbReference type="InterPro" id="IPR004785">
    <property type="entry name" value="RpiB"/>
</dbReference>
<sequence>MKIGIGNDHVAVEMKNEIKAYLEEKGHEVVDFGTNSSERCNYPVYGEAVANAIVNGEVDCGVLICGTGVGISLSANKVNGIRACVCSEPYSARLSKQHNNTNIIAFGARVIG</sequence>
<dbReference type="InterPro" id="IPR036569">
    <property type="entry name" value="RpiB_LacA_LacB_sf"/>
</dbReference>
<protein>
    <submittedName>
        <fullName evidence="2">Ribose-5-phosphate isomerase B</fullName>
    </submittedName>
</protein>
<dbReference type="SUPFAM" id="SSF89623">
    <property type="entry name" value="Ribose/Galactose isomerase RpiB/AlsB"/>
    <property type="match status" value="1"/>
</dbReference>
<feature type="non-terminal residue" evidence="2">
    <location>
        <position position="112"/>
    </location>
</feature>
<dbReference type="NCBIfam" id="TIGR01120">
    <property type="entry name" value="rpiB"/>
    <property type="match status" value="1"/>
</dbReference>
<dbReference type="InterPro" id="IPR003500">
    <property type="entry name" value="RpiB_LacA_LacB"/>
</dbReference>
<evidence type="ECO:0000313" key="2">
    <source>
        <dbReference type="EMBL" id="EKC52895.1"/>
    </source>
</evidence>
<organism evidence="2">
    <name type="scientific">human gut metagenome</name>
    <dbReference type="NCBI Taxonomy" id="408170"/>
    <lineage>
        <taxon>unclassified sequences</taxon>
        <taxon>metagenomes</taxon>
        <taxon>organismal metagenomes</taxon>
    </lineage>
</organism>
<dbReference type="AlphaFoldDB" id="K1SGP0"/>
<reference evidence="2" key="1">
    <citation type="journal article" date="2013" name="Environ. Microbiol.">
        <title>Microbiota from the distal guts of lean and obese adolescents exhibit partial functional redundancy besides clear differences in community structure.</title>
        <authorList>
            <person name="Ferrer M."/>
            <person name="Ruiz A."/>
            <person name="Lanza F."/>
            <person name="Haange S.B."/>
            <person name="Oberbach A."/>
            <person name="Till H."/>
            <person name="Bargiela R."/>
            <person name="Campoy C."/>
            <person name="Segura M.T."/>
            <person name="Richter M."/>
            <person name="von Bergen M."/>
            <person name="Seifert J."/>
            <person name="Suarez A."/>
        </authorList>
    </citation>
    <scope>NUCLEOTIDE SEQUENCE</scope>
</reference>
<dbReference type="GO" id="GO:0019316">
    <property type="term" value="P:D-allose catabolic process"/>
    <property type="evidence" value="ECO:0007669"/>
    <property type="project" value="TreeGrafter"/>
</dbReference>
<proteinExistence type="predicted"/>
<dbReference type="GO" id="GO:0009052">
    <property type="term" value="P:pentose-phosphate shunt, non-oxidative branch"/>
    <property type="evidence" value="ECO:0007669"/>
    <property type="project" value="TreeGrafter"/>
</dbReference>
<comment type="caution">
    <text evidence="2">The sequence shown here is derived from an EMBL/GenBank/DDBJ whole genome shotgun (WGS) entry which is preliminary data.</text>
</comment>
<evidence type="ECO:0000256" key="1">
    <source>
        <dbReference type="ARBA" id="ARBA00023235"/>
    </source>
</evidence>
<dbReference type="Pfam" id="PF02502">
    <property type="entry name" value="LacAB_rpiB"/>
    <property type="match status" value="1"/>
</dbReference>
<dbReference type="EMBL" id="AJWZ01008877">
    <property type="protein sequence ID" value="EKC52895.1"/>
    <property type="molecule type" value="Genomic_DNA"/>
</dbReference>
<dbReference type="PANTHER" id="PTHR30345">
    <property type="entry name" value="RIBOSE-5-PHOSPHATE ISOMERASE B"/>
    <property type="match status" value="1"/>
</dbReference>
<dbReference type="PIRSF" id="PIRSF005384">
    <property type="entry name" value="RpiB_LacA_B"/>
    <property type="match status" value="1"/>
</dbReference>
<dbReference type="Gene3D" id="3.40.1400.10">
    <property type="entry name" value="Sugar-phosphate isomerase, RpiB/LacA/LacB"/>
    <property type="match status" value="1"/>
</dbReference>